<dbReference type="EMBL" id="CACTIH010009036">
    <property type="protein sequence ID" value="CAA3020246.1"/>
    <property type="molecule type" value="Genomic_DNA"/>
</dbReference>
<dbReference type="SUPFAM" id="SSF51445">
    <property type="entry name" value="(Trans)glycosidases"/>
    <property type="match status" value="1"/>
</dbReference>
<dbReference type="InterPro" id="IPR001223">
    <property type="entry name" value="Glyco_hydro18_cat"/>
</dbReference>
<dbReference type="PROSITE" id="PS01095">
    <property type="entry name" value="GH18_1"/>
    <property type="match status" value="1"/>
</dbReference>
<evidence type="ECO:0000313" key="5">
    <source>
        <dbReference type="EMBL" id="CAA3020246.1"/>
    </source>
</evidence>
<accession>A0A8S0UNV1</accession>
<evidence type="ECO:0000256" key="2">
    <source>
        <dbReference type="ARBA" id="ARBA00022801"/>
    </source>
</evidence>
<dbReference type="OrthoDB" id="6020543at2759"/>
<keyword evidence="2" id="KW-0378">Hydrolase</keyword>
<keyword evidence="6" id="KW-1185">Reference proteome</keyword>
<gene>
    <name evidence="5" type="ORF">OLEA9_D001465</name>
</gene>
<dbReference type="InterPro" id="IPR017853">
    <property type="entry name" value="GH"/>
</dbReference>
<dbReference type="PANTHER" id="PTHR45708">
    <property type="entry name" value="ENDOCHITINASE"/>
    <property type="match status" value="1"/>
</dbReference>
<protein>
    <recommendedName>
        <fullName evidence="1">chitinase</fullName>
        <ecNumber evidence="1">3.2.1.14</ecNumber>
    </recommendedName>
</protein>
<dbReference type="Gene3D" id="3.20.20.80">
    <property type="entry name" value="Glycosidases"/>
    <property type="match status" value="1"/>
</dbReference>
<proteinExistence type="predicted"/>
<reference evidence="5 6" key="1">
    <citation type="submission" date="2019-12" db="EMBL/GenBank/DDBJ databases">
        <authorList>
            <person name="Alioto T."/>
            <person name="Alioto T."/>
            <person name="Gomez Garrido J."/>
        </authorList>
    </citation>
    <scope>NUCLEOTIDE SEQUENCE [LARGE SCALE GENOMIC DNA]</scope>
</reference>
<evidence type="ECO:0000256" key="3">
    <source>
        <dbReference type="ARBA" id="ARBA00023295"/>
    </source>
</evidence>
<feature type="non-terminal residue" evidence="5">
    <location>
        <position position="125"/>
    </location>
</feature>
<dbReference type="AlphaFoldDB" id="A0A8S0UNV1"/>
<dbReference type="GO" id="GO:0005576">
    <property type="term" value="C:extracellular region"/>
    <property type="evidence" value="ECO:0007669"/>
    <property type="project" value="TreeGrafter"/>
</dbReference>
<name>A0A8S0UNV1_OLEEU</name>
<keyword evidence="3" id="KW-0326">Glycosidase</keyword>
<dbReference type="PROSITE" id="PS51910">
    <property type="entry name" value="GH18_2"/>
    <property type="match status" value="1"/>
</dbReference>
<evidence type="ECO:0000313" key="6">
    <source>
        <dbReference type="Proteomes" id="UP000594638"/>
    </source>
</evidence>
<comment type="caution">
    <text evidence="5">The sequence shown here is derived from an EMBL/GenBank/DDBJ whole genome shotgun (WGS) entry which is preliminary data.</text>
</comment>
<evidence type="ECO:0000256" key="1">
    <source>
        <dbReference type="ARBA" id="ARBA00012729"/>
    </source>
</evidence>
<dbReference type="Gramene" id="OE9D001465T1">
    <property type="protein sequence ID" value="OE9D001465C1"/>
    <property type="gene ID" value="OE9D001465"/>
</dbReference>
<evidence type="ECO:0000259" key="4">
    <source>
        <dbReference type="PROSITE" id="PS51910"/>
    </source>
</evidence>
<dbReference type="InterPro" id="IPR050542">
    <property type="entry name" value="Glycosyl_Hydrlase18_Chitinase"/>
</dbReference>
<dbReference type="GO" id="GO:0005975">
    <property type="term" value="P:carbohydrate metabolic process"/>
    <property type="evidence" value="ECO:0007669"/>
    <property type="project" value="InterPro"/>
</dbReference>
<dbReference type="EC" id="3.2.1.14" evidence="1"/>
<organism evidence="5 6">
    <name type="scientific">Olea europaea subsp. europaea</name>
    <dbReference type="NCBI Taxonomy" id="158383"/>
    <lineage>
        <taxon>Eukaryota</taxon>
        <taxon>Viridiplantae</taxon>
        <taxon>Streptophyta</taxon>
        <taxon>Embryophyta</taxon>
        <taxon>Tracheophyta</taxon>
        <taxon>Spermatophyta</taxon>
        <taxon>Magnoliopsida</taxon>
        <taxon>eudicotyledons</taxon>
        <taxon>Gunneridae</taxon>
        <taxon>Pentapetalae</taxon>
        <taxon>asterids</taxon>
        <taxon>lamiids</taxon>
        <taxon>Lamiales</taxon>
        <taxon>Oleaceae</taxon>
        <taxon>Oleeae</taxon>
        <taxon>Olea</taxon>
    </lineage>
</organism>
<dbReference type="Proteomes" id="UP000594638">
    <property type="component" value="Unassembled WGS sequence"/>
</dbReference>
<feature type="domain" description="GH18" evidence="4">
    <location>
        <begin position="1"/>
        <end position="125"/>
    </location>
</feature>
<dbReference type="GO" id="GO:0008843">
    <property type="term" value="F:endochitinase activity"/>
    <property type="evidence" value="ECO:0007669"/>
    <property type="project" value="UniProtKB-EC"/>
</dbReference>
<dbReference type="InterPro" id="IPR001579">
    <property type="entry name" value="Glyco_hydro_18_chit_AS"/>
</dbReference>
<dbReference type="PANTHER" id="PTHR45708:SF49">
    <property type="entry name" value="ENDOCHITINASE"/>
    <property type="match status" value="1"/>
</dbReference>
<sequence>MGMKGYLLKPVPQETTNSFLATLGNGQKPMINLTGHCDPYSNVCAGLSSKIKSCQAKGIKVILSIGGGARGYILASTQGCKGFGNLPLEQLLGWEILVSPSRNAVLDGIDFNIEGGTSQHWDYIF</sequence>